<evidence type="ECO:0000313" key="2">
    <source>
        <dbReference type="EMBL" id="JAH64395.1"/>
    </source>
</evidence>
<organism evidence="2">
    <name type="scientific">Anguilla anguilla</name>
    <name type="common">European freshwater eel</name>
    <name type="synonym">Muraena anguilla</name>
    <dbReference type="NCBI Taxonomy" id="7936"/>
    <lineage>
        <taxon>Eukaryota</taxon>
        <taxon>Metazoa</taxon>
        <taxon>Chordata</taxon>
        <taxon>Craniata</taxon>
        <taxon>Vertebrata</taxon>
        <taxon>Euteleostomi</taxon>
        <taxon>Actinopterygii</taxon>
        <taxon>Neopterygii</taxon>
        <taxon>Teleostei</taxon>
        <taxon>Anguilliformes</taxon>
        <taxon>Anguillidae</taxon>
        <taxon>Anguilla</taxon>
    </lineage>
</organism>
<protein>
    <submittedName>
        <fullName evidence="2">Uncharacterized protein</fullName>
    </submittedName>
</protein>
<keyword evidence="1" id="KW-1133">Transmembrane helix</keyword>
<keyword evidence="1" id="KW-0812">Transmembrane</keyword>
<dbReference type="AlphaFoldDB" id="A0A0E9UGM2"/>
<accession>A0A0E9UGM2</accession>
<keyword evidence="1" id="KW-0472">Membrane</keyword>
<dbReference type="EMBL" id="GBXM01044182">
    <property type="protein sequence ID" value="JAH64395.1"/>
    <property type="molecule type" value="Transcribed_RNA"/>
</dbReference>
<name>A0A0E9UGM2_ANGAN</name>
<reference evidence="2" key="2">
    <citation type="journal article" date="2015" name="Fish Shellfish Immunol.">
        <title>Early steps in the European eel (Anguilla anguilla)-Vibrio vulnificus interaction in the gills: Role of the RtxA13 toxin.</title>
        <authorList>
            <person name="Callol A."/>
            <person name="Pajuelo D."/>
            <person name="Ebbesson L."/>
            <person name="Teles M."/>
            <person name="MacKenzie S."/>
            <person name="Amaro C."/>
        </authorList>
    </citation>
    <scope>NUCLEOTIDE SEQUENCE</scope>
</reference>
<proteinExistence type="predicted"/>
<feature type="transmembrane region" description="Helical" evidence="1">
    <location>
        <begin position="28"/>
        <end position="50"/>
    </location>
</feature>
<evidence type="ECO:0000256" key="1">
    <source>
        <dbReference type="SAM" id="Phobius"/>
    </source>
</evidence>
<reference evidence="2" key="1">
    <citation type="submission" date="2014-11" db="EMBL/GenBank/DDBJ databases">
        <authorList>
            <person name="Amaro Gonzalez C."/>
        </authorList>
    </citation>
    <scope>NUCLEOTIDE SEQUENCE</scope>
</reference>
<sequence>MGILDYWGTPEPCTDLCRCSMQTFTPAIILTVFFVLFVLNYYYLLLFTLYF</sequence>